<name>A0AAE3GZR6_9BACT</name>
<accession>A0AAE3GZR6</accession>
<dbReference type="SMART" id="SM00850">
    <property type="entry name" value="LytTR"/>
    <property type="match status" value="1"/>
</dbReference>
<dbReference type="InterPro" id="IPR007492">
    <property type="entry name" value="LytTR_DNA-bd_dom"/>
</dbReference>
<evidence type="ECO:0000313" key="3">
    <source>
        <dbReference type="Proteomes" id="UP001204144"/>
    </source>
</evidence>
<protein>
    <submittedName>
        <fullName evidence="2">LytTR family transcriptional regulator</fullName>
    </submittedName>
</protein>
<dbReference type="Proteomes" id="UP001204144">
    <property type="component" value="Unassembled WGS sequence"/>
</dbReference>
<keyword evidence="3" id="KW-1185">Reference proteome</keyword>
<dbReference type="GO" id="GO:0003677">
    <property type="term" value="F:DNA binding"/>
    <property type="evidence" value="ECO:0007669"/>
    <property type="project" value="InterPro"/>
</dbReference>
<comment type="caution">
    <text evidence="2">The sequence shown here is derived from an EMBL/GenBank/DDBJ whole genome shotgun (WGS) entry which is preliminary data.</text>
</comment>
<evidence type="ECO:0000313" key="2">
    <source>
        <dbReference type="EMBL" id="MCP9762253.1"/>
    </source>
</evidence>
<proteinExistence type="predicted"/>
<evidence type="ECO:0000259" key="1">
    <source>
        <dbReference type="SMART" id="SM00850"/>
    </source>
</evidence>
<dbReference type="EMBL" id="RJUF01000007">
    <property type="protein sequence ID" value="MCP9762253.1"/>
    <property type="molecule type" value="Genomic_DNA"/>
</dbReference>
<dbReference type="Pfam" id="PF04397">
    <property type="entry name" value="LytTR"/>
    <property type="match status" value="1"/>
</dbReference>
<dbReference type="RefSeq" id="WP_255036010.1">
    <property type="nucleotide sequence ID" value="NZ_RJUF01000007.1"/>
</dbReference>
<sequence length="126" mass="14348">MKTTFTSTGLPCLVLNYGKQTLPSPEIQYIEGEGNYSLIQTSANKILTSAFTMRLFSDQLASQSNFFSPRKGLLLNVDYLKSVDCKEGVYYALMKDGKSHVLSRRKGKAFLDYLSDYKLDYLINYR</sequence>
<feature type="domain" description="HTH LytTR-type" evidence="1">
    <location>
        <begin position="17"/>
        <end position="115"/>
    </location>
</feature>
<dbReference type="Gene3D" id="2.40.50.1020">
    <property type="entry name" value="LytTr DNA-binding domain"/>
    <property type="match status" value="1"/>
</dbReference>
<dbReference type="AlphaFoldDB" id="A0AAE3GZR6"/>
<gene>
    <name evidence="2" type="ORF">EGI31_04745</name>
</gene>
<reference evidence="2 3" key="1">
    <citation type="submission" date="2018-11" db="EMBL/GenBank/DDBJ databases">
        <title>Novel bacteria species description.</title>
        <authorList>
            <person name="Han J.-H."/>
        </authorList>
    </citation>
    <scope>NUCLEOTIDE SEQUENCE [LARGE SCALE GENOMIC DNA]</scope>
    <source>
        <strain evidence="2 3">KCTC23259</strain>
    </source>
</reference>
<organism evidence="2 3">
    <name type="scientific">Lacihabitans soyangensis</name>
    <dbReference type="NCBI Taxonomy" id="869394"/>
    <lineage>
        <taxon>Bacteria</taxon>
        <taxon>Pseudomonadati</taxon>
        <taxon>Bacteroidota</taxon>
        <taxon>Cytophagia</taxon>
        <taxon>Cytophagales</taxon>
        <taxon>Leadbetterellaceae</taxon>
        <taxon>Lacihabitans</taxon>
    </lineage>
</organism>